<accession>A0A9W8YIX3</accession>
<evidence type="ECO:0000313" key="1">
    <source>
        <dbReference type="EMBL" id="KAJ4386145.1"/>
    </source>
</evidence>
<reference evidence="1" key="1">
    <citation type="submission" date="2022-10" db="EMBL/GenBank/DDBJ databases">
        <title>Tapping the CABI collections for fungal endophytes: first genome assemblies for Collariella, Neodidymelliopsis, Ascochyta clinopodiicola, Didymella pomorum, Didymosphaeria variabile, Neocosmospora piperis and Neocucurbitaria cava.</title>
        <authorList>
            <person name="Hill R."/>
        </authorList>
    </citation>
    <scope>NUCLEOTIDE SEQUENCE</scope>
    <source>
        <strain evidence="1">IMI 355082</strain>
    </source>
</reference>
<dbReference type="AlphaFoldDB" id="A0A9W8YIX3"/>
<proteinExistence type="predicted"/>
<comment type="caution">
    <text evidence="1">The sequence shown here is derived from an EMBL/GenBank/DDBJ whole genome shotgun (WGS) entry which is preliminary data.</text>
</comment>
<gene>
    <name evidence="1" type="ORF">N0V93_009038</name>
</gene>
<keyword evidence="2" id="KW-1185">Reference proteome</keyword>
<dbReference type="Proteomes" id="UP001140453">
    <property type="component" value="Unassembled WGS sequence"/>
</dbReference>
<dbReference type="EMBL" id="JAPEVB010000006">
    <property type="protein sequence ID" value="KAJ4386145.1"/>
    <property type="molecule type" value="Genomic_DNA"/>
</dbReference>
<organism evidence="1 2">
    <name type="scientific">Gnomoniopsis smithogilvyi</name>
    <dbReference type="NCBI Taxonomy" id="1191159"/>
    <lineage>
        <taxon>Eukaryota</taxon>
        <taxon>Fungi</taxon>
        <taxon>Dikarya</taxon>
        <taxon>Ascomycota</taxon>
        <taxon>Pezizomycotina</taxon>
        <taxon>Sordariomycetes</taxon>
        <taxon>Sordariomycetidae</taxon>
        <taxon>Diaporthales</taxon>
        <taxon>Gnomoniaceae</taxon>
        <taxon>Gnomoniopsis</taxon>
    </lineage>
</organism>
<dbReference type="OrthoDB" id="5538558at2759"/>
<protein>
    <submittedName>
        <fullName evidence="1">Uncharacterized protein</fullName>
    </submittedName>
</protein>
<evidence type="ECO:0000313" key="2">
    <source>
        <dbReference type="Proteomes" id="UP001140453"/>
    </source>
</evidence>
<name>A0A9W8YIX3_9PEZI</name>
<sequence length="137" mass="15531">MPGNNSSFLPKRKTRLAESAYFSPYSDAGAPKPHPNVDADAYAALRASAISSLEAMGHDPNTMIERGVAWAEDQDPFGHVTHSQYMHFLGTYFHRVMESYDEHLSEQEYDDMINARTVIPVLRKYQWNKLHSACNVL</sequence>